<name>A0A397WMQ7_9ARCH</name>
<dbReference type="Gene3D" id="3.40.50.1580">
    <property type="entry name" value="Nucleoside phosphorylase domain"/>
    <property type="match status" value="1"/>
</dbReference>
<accession>A0A397WMQ7</accession>
<dbReference type="AlphaFoldDB" id="A0A397WMQ7"/>
<dbReference type="GO" id="GO:0009116">
    <property type="term" value="P:nucleoside metabolic process"/>
    <property type="evidence" value="ECO:0007669"/>
    <property type="project" value="InterPro"/>
</dbReference>
<comment type="caution">
    <text evidence="1">The sequence shown here is derived from an EMBL/GenBank/DDBJ whole genome shotgun (WGS) entry which is preliminary data.</text>
</comment>
<protein>
    <recommendedName>
        <fullName evidence="3">Nucleoside phosphorylase domain-containing protein</fullName>
    </recommendedName>
</protein>
<dbReference type="GO" id="GO:0003824">
    <property type="term" value="F:catalytic activity"/>
    <property type="evidence" value="ECO:0007669"/>
    <property type="project" value="InterPro"/>
</dbReference>
<dbReference type="SUPFAM" id="SSF53167">
    <property type="entry name" value="Purine and uridine phosphorylases"/>
    <property type="match status" value="1"/>
</dbReference>
<organism evidence="1 2">
    <name type="scientific">Candidatus Nanoclepta minutus</name>
    <dbReference type="NCBI Taxonomy" id="1940235"/>
    <lineage>
        <taxon>Archaea</taxon>
        <taxon>Nanobdellota</taxon>
        <taxon>Candidatus Nanoclepta</taxon>
    </lineage>
</organism>
<evidence type="ECO:0008006" key="3">
    <source>
        <dbReference type="Google" id="ProtNLM"/>
    </source>
</evidence>
<evidence type="ECO:0000313" key="2">
    <source>
        <dbReference type="Proteomes" id="UP000266622"/>
    </source>
</evidence>
<dbReference type="InterPro" id="IPR035994">
    <property type="entry name" value="Nucleoside_phosphorylase_sf"/>
</dbReference>
<proteinExistence type="predicted"/>
<dbReference type="Proteomes" id="UP000266622">
    <property type="component" value="Unassembled WGS sequence"/>
</dbReference>
<reference evidence="1 2" key="1">
    <citation type="journal article" date="2018" name="Syst. Appl. Microbiol.">
        <title>A new symbiotic nanoarchaeote (Candidatus Nanoclepta minutus) and its host (Zestosphaera tikiterensis gen. nov., sp. nov.) from a New Zealand hot spring.</title>
        <authorList>
            <person name="St John E."/>
            <person name="Liu Y."/>
            <person name="Podar M."/>
            <person name="Stott M.B."/>
            <person name="Meneghin J."/>
            <person name="Chen Z."/>
            <person name="Lagutin K."/>
            <person name="Mitchell K."/>
            <person name="Reysenbach A.L."/>
        </authorList>
    </citation>
    <scope>NUCLEOTIDE SEQUENCE [LARGE SCALE GENOMIC DNA]</scope>
    <source>
        <strain evidence="1">NZ3</strain>
    </source>
</reference>
<sequence>MIDPINFIGEKIRKDADAVDMETSVIFSFCRKYDIQSYISLGIVSDKLGKEILPVDRRIKILKDCAKDLKEWLEQNI</sequence>
<gene>
    <name evidence="1" type="ORF">BXU00_02380</name>
</gene>
<evidence type="ECO:0000313" key="1">
    <source>
        <dbReference type="EMBL" id="RIB35350.1"/>
    </source>
</evidence>
<dbReference type="EMBL" id="MWMI01000003">
    <property type="protein sequence ID" value="RIB35350.1"/>
    <property type="molecule type" value="Genomic_DNA"/>
</dbReference>